<reference evidence="1" key="1">
    <citation type="submission" date="2012-11" db="EMBL/GenBank/DDBJ databases">
        <title>Permanent draft genomes of Rhodopirellula europaea strain SH398 and 6C.</title>
        <authorList>
            <person name="Richter M."/>
            <person name="Richter-Heitmann T."/>
            <person name="Frank C."/>
            <person name="Harder J."/>
            <person name="Glockner F.O."/>
        </authorList>
    </citation>
    <scope>NUCLEOTIDE SEQUENCE</scope>
    <source>
        <strain evidence="1">6C</strain>
    </source>
</reference>
<dbReference type="NCBIfam" id="TIGR03067">
    <property type="entry name" value="Planc_TIGR03067"/>
    <property type="match status" value="1"/>
</dbReference>
<dbReference type="EMBL" id="ANMO01000154">
    <property type="protein sequence ID" value="EMB15866.1"/>
    <property type="molecule type" value="Genomic_DNA"/>
</dbReference>
<comment type="caution">
    <text evidence="1">The sequence shown here is derived from an EMBL/GenBank/DDBJ whole genome shotgun (WGS) entry which is preliminary data.</text>
</comment>
<name>M2A5Z5_9BACT</name>
<sequence length="337" mass="37934">MVADEPDTLFFDGFEGKVDDLWDPLRPDPDRMSLTSHPGKLTLKTHFGGLGGNALTRRMPLTRNLYLVPNPVEGDDDFVVTTCVESFRPVKKYQQAGVMIYDDDDNYLKFDYEHSGAEAGFKHMREKDTYRLVDTDEFMEPADRLWLRVIKRGNVYERAFSTDGEKYKVIGEAVWGDGSPQQIGIMACNGSLRDHEIEAQFDFFQIRKLTADERQDPVYLQRQELAGAWDVVSTKVNGQDLVEGPITEFNFDGGNVSFVTQGELTEVDYILNVESDPKGFTLSSLTRDAQDPVNGIYSIDDDQLVLCLSLPPGAPAPKKLESLENDGSILLTLKRSR</sequence>
<dbReference type="InterPro" id="IPR017504">
    <property type="entry name" value="CHP03067_Planctomycetes"/>
</dbReference>
<dbReference type="InterPro" id="IPR009784">
    <property type="entry name" value="DUF1349"/>
</dbReference>
<gene>
    <name evidence="1" type="ORF">RE6C_03460</name>
</gene>
<keyword evidence="2" id="KW-1185">Reference proteome</keyword>
<evidence type="ECO:0000313" key="1">
    <source>
        <dbReference type="EMBL" id="EMB15866.1"/>
    </source>
</evidence>
<dbReference type="Proteomes" id="UP000011529">
    <property type="component" value="Unassembled WGS sequence"/>
</dbReference>
<dbReference type="PATRIC" id="fig|1263867.3.peg.3702"/>
<dbReference type="InterPro" id="IPR013320">
    <property type="entry name" value="ConA-like_dom_sf"/>
</dbReference>
<dbReference type="Gene3D" id="2.60.120.200">
    <property type="match status" value="1"/>
</dbReference>
<dbReference type="AlphaFoldDB" id="M2A5Z5"/>
<evidence type="ECO:0000313" key="2">
    <source>
        <dbReference type="Proteomes" id="UP000011529"/>
    </source>
</evidence>
<organism evidence="1 2">
    <name type="scientific">Rhodopirellula europaea 6C</name>
    <dbReference type="NCBI Taxonomy" id="1263867"/>
    <lineage>
        <taxon>Bacteria</taxon>
        <taxon>Pseudomonadati</taxon>
        <taxon>Planctomycetota</taxon>
        <taxon>Planctomycetia</taxon>
        <taxon>Pirellulales</taxon>
        <taxon>Pirellulaceae</taxon>
        <taxon>Rhodopirellula</taxon>
    </lineage>
</organism>
<reference evidence="1" key="2">
    <citation type="journal article" date="2013" name="Mar. Genomics">
        <title>Expression of sulfatases in Rhodopirellula baltica and the diversity of sulfatases in the genus Rhodopirellula.</title>
        <authorList>
            <person name="Wegner C.E."/>
            <person name="Richter-Heitmann T."/>
            <person name="Klindworth A."/>
            <person name="Klockow C."/>
            <person name="Richter M."/>
            <person name="Achstetter T."/>
            <person name="Glockner F.O."/>
            <person name="Harder J."/>
        </authorList>
    </citation>
    <scope>NUCLEOTIDE SEQUENCE [LARGE SCALE GENOMIC DNA]</scope>
    <source>
        <strain evidence="1">6C</strain>
    </source>
</reference>
<dbReference type="SUPFAM" id="SSF49899">
    <property type="entry name" value="Concanavalin A-like lectins/glucanases"/>
    <property type="match status" value="1"/>
</dbReference>
<accession>M2A5Z5</accession>
<proteinExistence type="predicted"/>
<protein>
    <submittedName>
        <fullName evidence="1">Signal peptide protein</fullName>
    </submittedName>
</protein>
<dbReference type="Pfam" id="PF07081">
    <property type="entry name" value="DUF1349"/>
    <property type="match status" value="1"/>
</dbReference>